<evidence type="ECO:0000256" key="3">
    <source>
        <dbReference type="ARBA" id="ARBA00022771"/>
    </source>
</evidence>
<dbReference type="SMART" id="SM00184">
    <property type="entry name" value="RING"/>
    <property type="match status" value="1"/>
</dbReference>
<dbReference type="Gene3D" id="2.60.120.920">
    <property type="match status" value="1"/>
</dbReference>
<feature type="domain" description="RING-type" evidence="8">
    <location>
        <begin position="20"/>
        <end position="63"/>
    </location>
</feature>
<dbReference type="GeneTree" id="ENSGT01150000286931"/>
<dbReference type="Pfam" id="PF13765">
    <property type="entry name" value="PRY"/>
    <property type="match status" value="1"/>
</dbReference>
<dbReference type="SUPFAM" id="SSF49899">
    <property type="entry name" value="Concanavalin A-like lectins/glucanases"/>
    <property type="match status" value="1"/>
</dbReference>
<dbReference type="InterPro" id="IPR043136">
    <property type="entry name" value="B30.2/SPRY_sf"/>
</dbReference>
<dbReference type="GeneID" id="113157317"/>
<evidence type="ECO:0000256" key="7">
    <source>
        <dbReference type="SAM" id="Coils"/>
    </source>
</evidence>
<evidence type="ECO:0000313" key="11">
    <source>
        <dbReference type="Ensembl" id="ENSATEP00000060067.1"/>
    </source>
</evidence>
<dbReference type="InterPro" id="IPR000315">
    <property type="entry name" value="Znf_B-box"/>
</dbReference>
<dbReference type="RefSeq" id="XP_026208524.1">
    <property type="nucleotide sequence ID" value="XM_026352739.1"/>
</dbReference>
<dbReference type="Pfam" id="PF25600">
    <property type="entry name" value="TRIM_CC"/>
    <property type="match status" value="1"/>
</dbReference>
<dbReference type="PANTHER" id="PTHR25465:SF14">
    <property type="entry name" value="E3 UBIQUITIN-PROTEIN LIGASE TRIM65"/>
    <property type="match status" value="1"/>
</dbReference>
<evidence type="ECO:0000256" key="4">
    <source>
        <dbReference type="ARBA" id="ARBA00022833"/>
    </source>
</evidence>
<dbReference type="PRINTS" id="PR01407">
    <property type="entry name" value="BUTYPHLNCDUF"/>
</dbReference>
<dbReference type="SMART" id="SM00336">
    <property type="entry name" value="BBOX"/>
    <property type="match status" value="1"/>
</dbReference>
<accession>A0A7N6BAD0</accession>
<dbReference type="InterPro" id="IPR001870">
    <property type="entry name" value="B30.2/SPRY"/>
</dbReference>
<dbReference type="PROSITE" id="PS50188">
    <property type="entry name" value="B302_SPRY"/>
    <property type="match status" value="1"/>
</dbReference>
<evidence type="ECO:0000259" key="8">
    <source>
        <dbReference type="PROSITE" id="PS50089"/>
    </source>
</evidence>
<dbReference type="SMART" id="SM00449">
    <property type="entry name" value="SPRY"/>
    <property type="match status" value="1"/>
</dbReference>
<organism evidence="11 12">
    <name type="scientific">Anabas testudineus</name>
    <name type="common">Climbing perch</name>
    <name type="synonym">Anthias testudineus</name>
    <dbReference type="NCBI Taxonomy" id="64144"/>
    <lineage>
        <taxon>Eukaryota</taxon>
        <taxon>Metazoa</taxon>
        <taxon>Chordata</taxon>
        <taxon>Craniata</taxon>
        <taxon>Vertebrata</taxon>
        <taxon>Euteleostomi</taxon>
        <taxon>Actinopterygii</taxon>
        <taxon>Neopterygii</taxon>
        <taxon>Teleostei</taxon>
        <taxon>Neoteleostei</taxon>
        <taxon>Acanthomorphata</taxon>
        <taxon>Anabantaria</taxon>
        <taxon>Anabantiformes</taxon>
        <taxon>Anabantoidei</taxon>
        <taxon>Anabantidae</taxon>
        <taxon>Anabas</taxon>
    </lineage>
</organism>
<evidence type="ECO:0000256" key="6">
    <source>
        <dbReference type="PROSITE-ProRule" id="PRU00024"/>
    </source>
</evidence>
<evidence type="ECO:0000256" key="1">
    <source>
        <dbReference type="ARBA" id="ARBA00022588"/>
    </source>
</evidence>
<dbReference type="GO" id="GO:0005737">
    <property type="term" value="C:cytoplasm"/>
    <property type="evidence" value="ECO:0007669"/>
    <property type="project" value="UniProtKB-ARBA"/>
</dbReference>
<dbReference type="InterPro" id="IPR013083">
    <property type="entry name" value="Znf_RING/FYVE/PHD"/>
</dbReference>
<evidence type="ECO:0000313" key="12">
    <source>
        <dbReference type="Proteomes" id="UP000265040"/>
    </source>
</evidence>
<dbReference type="SUPFAM" id="SSF57845">
    <property type="entry name" value="B-box zinc-binding domain"/>
    <property type="match status" value="1"/>
</dbReference>
<dbReference type="InterPro" id="IPR001841">
    <property type="entry name" value="Znf_RING"/>
</dbReference>
<evidence type="ECO:0000256" key="2">
    <source>
        <dbReference type="ARBA" id="ARBA00022723"/>
    </source>
</evidence>
<keyword evidence="5" id="KW-0391">Immunity</keyword>
<dbReference type="InterPro" id="IPR006574">
    <property type="entry name" value="PRY"/>
</dbReference>
<dbReference type="OrthoDB" id="9049620at2759"/>
<dbReference type="SUPFAM" id="SSF57850">
    <property type="entry name" value="RING/U-box"/>
    <property type="match status" value="1"/>
</dbReference>
<keyword evidence="7" id="KW-0175">Coiled coil</keyword>
<dbReference type="InterPro" id="IPR013320">
    <property type="entry name" value="ConA-like_dom_sf"/>
</dbReference>
<dbReference type="Ensembl" id="ENSATET00000046955.2">
    <property type="protein sequence ID" value="ENSATEP00000060067.1"/>
    <property type="gene ID" value="ENSATEG00000029353.2"/>
</dbReference>
<dbReference type="InterPro" id="IPR017907">
    <property type="entry name" value="Znf_RING_CS"/>
</dbReference>
<dbReference type="Pfam" id="PF15227">
    <property type="entry name" value="zf-C3HC4_4"/>
    <property type="match status" value="1"/>
</dbReference>
<dbReference type="PROSITE" id="PS50119">
    <property type="entry name" value="ZF_BBOX"/>
    <property type="match status" value="1"/>
</dbReference>
<dbReference type="Pfam" id="PF00622">
    <property type="entry name" value="SPRY"/>
    <property type="match status" value="1"/>
</dbReference>
<dbReference type="Gene3D" id="3.30.160.60">
    <property type="entry name" value="Classic Zinc Finger"/>
    <property type="match status" value="1"/>
</dbReference>
<dbReference type="InParanoid" id="A0A7N6BAD0"/>
<evidence type="ECO:0008006" key="13">
    <source>
        <dbReference type="Google" id="ProtNLM"/>
    </source>
</evidence>
<dbReference type="SMART" id="SM00589">
    <property type="entry name" value="PRY"/>
    <property type="match status" value="1"/>
</dbReference>
<feature type="coiled-coil region" evidence="7">
    <location>
        <begin position="212"/>
        <end position="242"/>
    </location>
</feature>
<dbReference type="PANTHER" id="PTHR25465">
    <property type="entry name" value="B-BOX DOMAIN CONTAINING"/>
    <property type="match status" value="1"/>
</dbReference>
<feature type="domain" description="B box-type" evidence="9">
    <location>
        <begin position="157"/>
        <end position="197"/>
    </location>
</feature>
<keyword evidence="2" id="KW-0479">Metal-binding</keyword>
<dbReference type="CDD" id="cd16040">
    <property type="entry name" value="SPRY_PRY_SNTX"/>
    <property type="match status" value="1"/>
</dbReference>
<evidence type="ECO:0000256" key="5">
    <source>
        <dbReference type="ARBA" id="ARBA00022859"/>
    </source>
</evidence>
<dbReference type="AlphaFoldDB" id="A0A7N6BAD0"/>
<dbReference type="GO" id="GO:0045087">
    <property type="term" value="P:innate immune response"/>
    <property type="evidence" value="ECO:0007669"/>
    <property type="project" value="UniProtKB-KW"/>
</dbReference>
<keyword evidence="12" id="KW-1185">Reference proteome</keyword>
<keyword evidence="4" id="KW-0862">Zinc</keyword>
<dbReference type="Gene3D" id="4.10.830.40">
    <property type="match status" value="1"/>
</dbReference>
<reference evidence="11" key="3">
    <citation type="submission" date="2025-09" db="UniProtKB">
        <authorList>
            <consortium name="Ensembl"/>
        </authorList>
    </citation>
    <scope>IDENTIFICATION</scope>
</reference>
<dbReference type="Gene3D" id="3.30.40.10">
    <property type="entry name" value="Zinc/RING finger domain, C3HC4 (zinc finger)"/>
    <property type="match status" value="1"/>
</dbReference>
<evidence type="ECO:0000259" key="10">
    <source>
        <dbReference type="PROSITE" id="PS50188"/>
    </source>
</evidence>
<reference evidence="11" key="2">
    <citation type="submission" date="2025-08" db="UniProtKB">
        <authorList>
            <consortium name="Ensembl"/>
        </authorList>
    </citation>
    <scope>IDENTIFICATION</scope>
</reference>
<dbReference type="InterPro" id="IPR003879">
    <property type="entry name" value="Butyrophylin_SPRY"/>
</dbReference>
<feature type="domain" description="B30.2/SPRY" evidence="10">
    <location>
        <begin position="372"/>
        <end position="562"/>
    </location>
</feature>
<reference evidence="11" key="1">
    <citation type="submission" date="2021-04" db="EMBL/GenBank/DDBJ databases">
        <authorList>
            <consortium name="Wellcome Sanger Institute Data Sharing"/>
        </authorList>
    </citation>
    <scope>NUCLEOTIDE SEQUENCE [LARGE SCALE GENOMIC DNA]</scope>
</reference>
<dbReference type="InterPro" id="IPR051051">
    <property type="entry name" value="E3_ubiq-ligase_TRIM/RNF"/>
</dbReference>
<proteinExistence type="predicted"/>
<evidence type="ECO:0000259" key="9">
    <source>
        <dbReference type="PROSITE" id="PS50119"/>
    </source>
</evidence>
<keyword evidence="3 6" id="KW-0863">Zinc-finger</keyword>
<dbReference type="Proteomes" id="UP000265040">
    <property type="component" value="Chromosome 18"/>
</dbReference>
<dbReference type="PROSITE" id="PS50089">
    <property type="entry name" value="ZF_RING_2"/>
    <property type="match status" value="1"/>
</dbReference>
<sequence length="562" mass="63532">MAEKQHQEHGVKLEQEDLCCAVCLDLPTEPVALSCGHSYCRGCIESCWDKEKEKGSYSCPQCRETFDPRPVLWRNNTLAEIVEKMKKTSTQQASTSGARTSADSAGVACDFCSGPKPNIATMSCLTCLASYCPAHLEPHYTVPVLKTHQLVSAIIPLQDNMCTKHSKLLEFYCETDEQLVCSSCTVDEHKGHKTVSASVQKIKTKNDIVLSQKEVQNQVQQRENELKELKQAEENIKSGAQTVLKDCDRIFAELIAAMQERCCEVKQLIVSQESSAVTHAAWLQLQLEEEITKLRRRDTKLEQLLHTDDHIYMIQAAQSLSASRDSQDVLQVASPLRSFTDVTDCVSELRDKVDTVPKETWPRISATVCYVDFSLQPAPNTREEFLRYYCPLTLDVTTNYPYLHLINDNRRVRPSPSPYSAAPDRFTKFPQVLCRERLSKRCYWEVEWYARTLSAAVAYKDISRTSDDSRFGNNDKSWSLECTASGYSYRHNSVETTVSGPSSGKIGVYLDYNAGVLCFYHVSDTMVLLHKVQTTFTQPLHPGLGLNYEWYDVGVFAQLVEL</sequence>
<dbReference type="InterPro" id="IPR003877">
    <property type="entry name" value="SPRY_dom"/>
</dbReference>
<dbReference type="PROSITE" id="PS00518">
    <property type="entry name" value="ZF_RING_1"/>
    <property type="match status" value="1"/>
</dbReference>
<dbReference type="InterPro" id="IPR058030">
    <property type="entry name" value="TRIM8/14/16/25/29/45/65_CC"/>
</dbReference>
<dbReference type="Pfam" id="PF00643">
    <property type="entry name" value="zf-B_box"/>
    <property type="match status" value="1"/>
</dbReference>
<dbReference type="CDD" id="cd19769">
    <property type="entry name" value="Bbox2_TRIM16-like"/>
    <property type="match status" value="1"/>
</dbReference>
<keyword evidence="1" id="KW-0399">Innate immunity</keyword>
<protein>
    <recommendedName>
        <fullName evidence="13">Tripartite motif-containing protein 16-like</fullName>
    </recommendedName>
</protein>
<dbReference type="GO" id="GO:0008270">
    <property type="term" value="F:zinc ion binding"/>
    <property type="evidence" value="ECO:0007669"/>
    <property type="project" value="UniProtKB-KW"/>
</dbReference>
<name>A0A7N6BAD0_ANATE</name>